<dbReference type="InterPro" id="IPR018076">
    <property type="entry name" value="T2SS_GspF_dom"/>
</dbReference>
<keyword evidence="4 6" id="KW-1133">Transmembrane helix</keyword>
<evidence type="ECO:0000313" key="9">
    <source>
        <dbReference type="Proteomes" id="UP000309992"/>
    </source>
</evidence>
<gene>
    <name evidence="8" type="ORF">FCN18_18105</name>
</gene>
<sequence length="270" mass="27651">MLTCSAVSAALALLSWPPPTGSRRLARFRAPGCPVPRHRFDPKRWAVALPTVGSVLAIVLFGPAVAVALLLLVCAVFLQRRARRRARARVEAAAALAEAVRTMVGDLRAGAHPATAAEAAAADADPVTAKALRAVAASARLGGDLDGALLARSASSPGGDVLAQLARTWSLAREHGLPLATVLDAVQRDVDAKVRLANQVDARMAGPRASAGILAMLPAAGILLGEAMGARPLHVLGTTSAGQLLLVLGSALVLAGVCWSAALTNRVLPR</sequence>
<dbReference type="EMBL" id="SWMS01000009">
    <property type="protein sequence ID" value="TKG70018.1"/>
    <property type="molecule type" value="Genomic_DNA"/>
</dbReference>
<reference evidence="8 9" key="1">
    <citation type="journal article" date="2015" name="Antonie Van Leeuwenhoek">
        <title>Prauserella endophytica sp. nov., an endophytic actinobacterium isolated from Tamarix taklamakanensis.</title>
        <authorList>
            <person name="Liu J.M."/>
            <person name="Habden X."/>
            <person name="Guo L."/>
            <person name="Tuo L."/>
            <person name="Jiang Z.K."/>
            <person name="Liu S.W."/>
            <person name="Liu X.F."/>
            <person name="Chen L."/>
            <person name="Li R.F."/>
            <person name="Zhang Y.Q."/>
            <person name="Sun C.H."/>
        </authorList>
    </citation>
    <scope>NUCLEOTIDE SEQUENCE [LARGE SCALE GENOMIC DNA]</scope>
    <source>
        <strain evidence="8 9">CGMCC 4.7182</strain>
    </source>
</reference>
<feature type="transmembrane region" description="Helical" evidence="6">
    <location>
        <begin position="46"/>
        <end position="78"/>
    </location>
</feature>
<evidence type="ECO:0000256" key="4">
    <source>
        <dbReference type="ARBA" id="ARBA00022989"/>
    </source>
</evidence>
<dbReference type="RefSeq" id="WP_137095670.1">
    <property type="nucleotide sequence ID" value="NZ_SWMS01000009.1"/>
</dbReference>
<feature type="domain" description="Type II secretion system protein GspF" evidence="7">
    <location>
        <begin position="100"/>
        <end position="222"/>
    </location>
</feature>
<comment type="subcellular location">
    <subcellularLocation>
        <location evidence="1">Cell membrane</location>
        <topology evidence="1">Multi-pass membrane protein</topology>
    </subcellularLocation>
</comment>
<dbReference type="Pfam" id="PF00482">
    <property type="entry name" value="T2SSF"/>
    <property type="match status" value="1"/>
</dbReference>
<evidence type="ECO:0000256" key="6">
    <source>
        <dbReference type="SAM" id="Phobius"/>
    </source>
</evidence>
<dbReference type="PANTHER" id="PTHR35007">
    <property type="entry name" value="INTEGRAL MEMBRANE PROTEIN-RELATED"/>
    <property type="match status" value="1"/>
</dbReference>
<evidence type="ECO:0000259" key="7">
    <source>
        <dbReference type="Pfam" id="PF00482"/>
    </source>
</evidence>
<evidence type="ECO:0000256" key="1">
    <source>
        <dbReference type="ARBA" id="ARBA00004651"/>
    </source>
</evidence>
<keyword evidence="5 6" id="KW-0472">Membrane</keyword>
<evidence type="ECO:0000256" key="5">
    <source>
        <dbReference type="ARBA" id="ARBA00023136"/>
    </source>
</evidence>
<feature type="transmembrane region" description="Helical" evidence="6">
    <location>
        <begin position="244"/>
        <end position="264"/>
    </location>
</feature>
<accession>A0ABY2S392</accession>
<evidence type="ECO:0000256" key="2">
    <source>
        <dbReference type="ARBA" id="ARBA00022475"/>
    </source>
</evidence>
<feature type="transmembrane region" description="Helical" evidence="6">
    <location>
        <begin position="205"/>
        <end position="224"/>
    </location>
</feature>
<dbReference type="Proteomes" id="UP000309992">
    <property type="component" value="Unassembled WGS sequence"/>
</dbReference>
<name>A0ABY2S392_9PSEU</name>
<keyword evidence="2" id="KW-1003">Cell membrane</keyword>
<proteinExistence type="predicted"/>
<keyword evidence="3 6" id="KW-0812">Transmembrane</keyword>
<keyword evidence="9" id="KW-1185">Reference proteome</keyword>
<evidence type="ECO:0000313" key="8">
    <source>
        <dbReference type="EMBL" id="TKG70018.1"/>
    </source>
</evidence>
<organism evidence="8 9">
    <name type="scientific">Prauserella endophytica</name>
    <dbReference type="NCBI Taxonomy" id="1592324"/>
    <lineage>
        <taxon>Bacteria</taxon>
        <taxon>Bacillati</taxon>
        <taxon>Actinomycetota</taxon>
        <taxon>Actinomycetes</taxon>
        <taxon>Pseudonocardiales</taxon>
        <taxon>Pseudonocardiaceae</taxon>
        <taxon>Prauserella</taxon>
        <taxon>Prauserella coralliicola group</taxon>
    </lineage>
</organism>
<evidence type="ECO:0000256" key="3">
    <source>
        <dbReference type="ARBA" id="ARBA00022692"/>
    </source>
</evidence>
<dbReference type="PANTHER" id="PTHR35007:SF4">
    <property type="entry name" value="CONSERVED TRANSMEMBRANE PROTEIN-RELATED"/>
    <property type="match status" value="1"/>
</dbReference>
<comment type="caution">
    <text evidence="8">The sequence shown here is derived from an EMBL/GenBank/DDBJ whole genome shotgun (WGS) entry which is preliminary data.</text>
</comment>
<protein>
    <submittedName>
        <fullName evidence="8">Pilus assembly protein TadB</fullName>
    </submittedName>
</protein>